<gene>
    <name evidence="2" type="ORF">TIFTF001_004787</name>
</gene>
<dbReference type="EMBL" id="BTGU01000005">
    <property type="protein sequence ID" value="GMN34631.1"/>
    <property type="molecule type" value="Genomic_DNA"/>
</dbReference>
<comment type="caution">
    <text evidence="2">The sequence shown here is derived from an EMBL/GenBank/DDBJ whole genome shotgun (WGS) entry which is preliminary data.</text>
</comment>
<feature type="compositionally biased region" description="Low complexity" evidence="1">
    <location>
        <begin position="234"/>
        <end position="245"/>
    </location>
</feature>
<accession>A0AA88CXS6</accession>
<feature type="region of interest" description="Disordered" evidence="1">
    <location>
        <begin position="218"/>
        <end position="247"/>
    </location>
</feature>
<feature type="region of interest" description="Disordered" evidence="1">
    <location>
        <begin position="136"/>
        <end position="181"/>
    </location>
</feature>
<feature type="region of interest" description="Disordered" evidence="1">
    <location>
        <begin position="52"/>
        <end position="80"/>
    </location>
</feature>
<feature type="compositionally biased region" description="Basic residues" evidence="1">
    <location>
        <begin position="141"/>
        <end position="164"/>
    </location>
</feature>
<protein>
    <submittedName>
        <fullName evidence="2">Uncharacterized protein</fullName>
    </submittedName>
</protein>
<dbReference type="AlphaFoldDB" id="A0AA88CXS6"/>
<dbReference type="Proteomes" id="UP001187192">
    <property type="component" value="Unassembled WGS sequence"/>
</dbReference>
<name>A0AA88CXS6_FICCA</name>
<feature type="compositionally biased region" description="Basic residues" evidence="1">
    <location>
        <begin position="52"/>
        <end position="62"/>
    </location>
</feature>
<evidence type="ECO:0000313" key="3">
    <source>
        <dbReference type="Proteomes" id="UP001187192"/>
    </source>
</evidence>
<organism evidence="2 3">
    <name type="scientific">Ficus carica</name>
    <name type="common">Common fig</name>
    <dbReference type="NCBI Taxonomy" id="3494"/>
    <lineage>
        <taxon>Eukaryota</taxon>
        <taxon>Viridiplantae</taxon>
        <taxon>Streptophyta</taxon>
        <taxon>Embryophyta</taxon>
        <taxon>Tracheophyta</taxon>
        <taxon>Spermatophyta</taxon>
        <taxon>Magnoliopsida</taxon>
        <taxon>eudicotyledons</taxon>
        <taxon>Gunneridae</taxon>
        <taxon>Pentapetalae</taxon>
        <taxon>rosids</taxon>
        <taxon>fabids</taxon>
        <taxon>Rosales</taxon>
        <taxon>Moraceae</taxon>
        <taxon>Ficeae</taxon>
        <taxon>Ficus</taxon>
    </lineage>
</organism>
<sequence>MILTYGDMHTQSDTANSGAGTVAWATRAPAKADSNTSELRRRRGGVVIGLQRRRTPAQARRRGVTDSPRRGTTVSMADPSSMVARGDFPYNPKIGRFAIFNCNSVDKSLDCSVDPNNNDNNKLVLLLLLNLVRAGQAEKERKKKKQQQKKKKKKKKQQQKKKKMLGMNCRTSTYSCPSPSCQSGGGDNGFLLNSILNISPRLSSYFNPLNLNRRRTLSEKASLSSDSDKPPPSTSTSTSLSSVSSNDTHTTPKVFFFFLLPSSFFF</sequence>
<evidence type="ECO:0000313" key="2">
    <source>
        <dbReference type="EMBL" id="GMN34631.1"/>
    </source>
</evidence>
<keyword evidence="3" id="KW-1185">Reference proteome</keyword>
<evidence type="ECO:0000256" key="1">
    <source>
        <dbReference type="SAM" id="MobiDB-lite"/>
    </source>
</evidence>
<proteinExistence type="predicted"/>
<reference evidence="2" key="1">
    <citation type="submission" date="2023-07" db="EMBL/GenBank/DDBJ databases">
        <title>draft genome sequence of fig (Ficus carica).</title>
        <authorList>
            <person name="Takahashi T."/>
            <person name="Nishimura K."/>
        </authorList>
    </citation>
    <scope>NUCLEOTIDE SEQUENCE</scope>
</reference>